<name>A0A9P7RSQ8_9AGAR</name>
<protein>
    <submittedName>
        <fullName evidence="1">Uncharacterized protein</fullName>
    </submittedName>
</protein>
<dbReference type="Proteomes" id="UP001049176">
    <property type="component" value="Chromosome 8"/>
</dbReference>
<dbReference type="EMBL" id="CM032188">
    <property type="protein sequence ID" value="KAG7088995.1"/>
    <property type="molecule type" value="Genomic_DNA"/>
</dbReference>
<comment type="caution">
    <text evidence="1">The sequence shown here is derived from an EMBL/GenBank/DDBJ whole genome shotgun (WGS) entry which is preliminary data.</text>
</comment>
<dbReference type="RefSeq" id="XP_043005466.1">
    <property type="nucleotide sequence ID" value="XM_043158094.1"/>
</dbReference>
<keyword evidence="2" id="KW-1185">Reference proteome</keyword>
<reference evidence="1" key="1">
    <citation type="journal article" date="2021" name="Genome Biol. Evol.">
        <title>The assembled and annotated genome of the fairy-ring fungus Marasmius oreades.</title>
        <authorList>
            <person name="Hiltunen M."/>
            <person name="Ament-Velasquez S.L."/>
            <person name="Johannesson H."/>
        </authorList>
    </citation>
    <scope>NUCLEOTIDE SEQUENCE</scope>
    <source>
        <strain evidence="1">03SP1</strain>
    </source>
</reference>
<dbReference type="KEGG" id="more:E1B28_012941"/>
<evidence type="ECO:0000313" key="1">
    <source>
        <dbReference type="EMBL" id="KAG7088995.1"/>
    </source>
</evidence>
<sequence>MRSTCNPHRLPYLHPGSAHPTDFTGLSGHHGKAIRITCAAWYLVLSLLAEPSSFCRKWREIRDLGDISNKRSATAFEASKEHHGKIATDFRHERSCTNIDYKSCQLFVTLSTSPGFSSAFDASPPIGHRAAVATPRSGIIHAPSVRLYRVHLGERRTPRQRSSEALFSLA</sequence>
<evidence type="ECO:0000313" key="2">
    <source>
        <dbReference type="Proteomes" id="UP001049176"/>
    </source>
</evidence>
<proteinExistence type="predicted"/>
<gene>
    <name evidence="1" type="ORF">E1B28_012941</name>
</gene>
<accession>A0A9P7RSQ8</accession>
<dbReference type="GeneID" id="66082016"/>
<dbReference type="AlphaFoldDB" id="A0A9P7RSQ8"/>
<organism evidence="1 2">
    <name type="scientific">Marasmius oreades</name>
    <name type="common">fairy-ring Marasmius</name>
    <dbReference type="NCBI Taxonomy" id="181124"/>
    <lineage>
        <taxon>Eukaryota</taxon>
        <taxon>Fungi</taxon>
        <taxon>Dikarya</taxon>
        <taxon>Basidiomycota</taxon>
        <taxon>Agaricomycotina</taxon>
        <taxon>Agaricomycetes</taxon>
        <taxon>Agaricomycetidae</taxon>
        <taxon>Agaricales</taxon>
        <taxon>Marasmiineae</taxon>
        <taxon>Marasmiaceae</taxon>
        <taxon>Marasmius</taxon>
    </lineage>
</organism>